<organism evidence="2 3">
    <name type="scientific">Coccidioides immitis RMSCC 3703</name>
    <dbReference type="NCBI Taxonomy" id="454286"/>
    <lineage>
        <taxon>Eukaryota</taxon>
        <taxon>Fungi</taxon>
        <taxon>Dikarya</taxon>
        <taxon>Ascomycota</taxon>
        <taxon>Pezizomycotina</taxon>
        <taxon>Eurotiomycetes</taxon>
        <taxon>Eurotiomycetidae</taxon>
        <taxon>Onygenales</taxon>
        <taxon>Onygenaceae</taxon>
        <taxon>Coccidioides</taxon>
    </lineage>
</organism>
<proteinExistence type="predicted"/>
<accession>A0A0J8QU60</accession>
<protein>
    <submittedName>
        <fullName evidence="2">Uncharacterized protein</fullName>
    </submittedName>
</protein>
<feature type="region of interest" description="Disordered" evidence="1">
    <location>
        <begin position="194"/>
        <end position="226"/>
    </location>
</feature>
<sequence length="226" mass="24517">MAELLRTYIHPTQLPGAVEQSSLAPRGSEESGEKLSPSRTGADLHPMLGVLPLPIALGLVFVCRSPHAPLLSAQSLFARLAEILPSPTPIDTPFLQAAGYPRGIVEQISPRIKYLALDLAAILLKMRGKFAPRCSTRRLREECAHAFRPHIDGRLGPPGLGDPNNADALCIGIERLSNGIHHVSFRPIICHDRTTPRQTAQTGANKDEISQAAGAQQESQDINRRI</sequence>
<evidence type="ECO:0000313" key="2">
    <source>
        <dbReference type="EMBL" id="KMU75570.1"/>
    </source>
</evidence>
<dbReference type="Proteomes" id="UP000054559">
    <property type="component" value="Unassembled WGS sequence"/>
</dbReference>
<evidence type="ECO:0000256" key="1">
    <source>
        <dbReference type="SAM" id="MobiDB-lite"/>
    </source>
</evidence>
<dbReference type="EMBL" id="DS268141">
    <property type="protein sequence ID" value="KMU75570.1"/>
    <property type="molecule type" value="Genomic_DNA"/>
</dbReference>
<gene>
    <name evidence="2" type="ORF">CISG_04973</name>
</gene>
<name>A0A0J8QU60_COCIT</name>
<feature type="region of interest" description="Disordered" evidence="1">
    <location>
        <begin position="18"/>
        <end position="39"/>
    </location>
</feature>
<evidence type="ECO:0000313" key="3">
    <source>
        <dbReference type="Proteomes" id="UP000054559"/>
    </source>
</evidence>
<reference evidence="3" key="1">
    <citation type="journal article" date="2010" name="Genome Res.">
        <title>Population genomic sequencing of Coccidioides fungi reveals recent hybridization and transposon control.</title>
        <authorList>
            <person name="Neafsey D.E."/>
            <person name="Barker B.M."/>
            <person name="Sharpton T.J."/>
            <person name="Stajich J.E."/>
            <person name="Park D.J."/>
            <person name="Whiston E."/>
            <person name="Hung C.-Y."/>
            <person name="McMahan C."/>
            <person name="White J."/>
            <person name="Sykes S."/>
            <person name="Heiman D."/>
            <person name="Young S."/>
            <person name="Zeng Q."/>
            <person name="Abouelleil A."/>
            <person name="Aftuck L."/>
            <person name="Bessette D."/>
            <person name="Brown A."/>
            <person name="FitzGerald M."/>
            <person name="Lui A."/>
            <person name="Macdonald J.P."/>
            <person name="Priest M."/>
            <person name="Orbach M.J."/>
            <person name="Galgiani J.N."/>
            <person name="Kirkland T.N."/>
            <person name="Cole G.T."/>
            <person name="Birren B.W."/>
            <person name="Henn M.R."/>
            <person name="Taylor J.W."/>
            <person name="Rounsley S.D."/>
        </authorList>
    </citation>
    <scope>NUCLEOTIDE SEQUENCE [LARGE SCALE GENOMIC DNA]</scope>
    <source>
        <strain evidence="3">RMSCC 3703</strain>
    </source>
</reference>
<dbReference type="AlphaFoldDB" id="A0A0J8QU60"/>